<sequence length="117" mass="13616">MKMFIQDGILHVYYKTLENFDQEVAEICVNDRKEFTNHQSYPCLVDVVQIKHLTKEARDFLAVYGSEGITANAIIVHSAVLKMMANFYINVNKPLTPTRMFTEEQPAVEWLKKYRKG</sequence>
<comment type="caution">
    <text evidence="2">The sequence shown here is derived from an EMBL/GenBank/DDBJ whole genome shotgun (WGS) entry which is preliminary data.</text>
</comment>
<accession>A0A6B3LQZ4</accession>
<evidence type="ECO:0000313" key="2">
    <source>
        <dbReference type="EMBL" id="NEM99282.1"/>
    </source>
</evidence>
<gene>
    <name evidence="2" type="ORF">GXP69_16395</name>
</gene>
<dbReference type="AlphaFoldDB" id="A0A6B3LQZ4"/>
<dbReference type="Proteomes" id="UP000474777">
    <property type="component" value="Unassembled WGS sequence"/>
</dbReference>
<keyword evidence="3" id="KW-1185">Reference proteome</keyword>
<dbReference type="Gene3D" id="3.40.1680.10">
    <property type="entry name" value="yp_829618.1 domain like"/>
    <property type="match status" value="1"/>
</dbReference>
<dbReference type="Gene3D" id="3.40.970.30">
    <property type="entry name" value="yp_829618.1 like domains"/>
    <property type="match status" value="1"/>
</dbReference>
<evidence type="ECO:0000313" key="3">
    <source>
        <dbReference type="Proteomes" id="UP000474777"/>
    </source>
</evidence>
<feature type="domain" description="DUF7793" evidence="1">
    <location>
        <begin position="3"/>
        <end position="115"/>
    </location>
</feature>
<dbReference type="InterPro" id="IPR056695">
    <property type="entry name" value="DUF7793"/>
</dbReference>
<dbReference type="RefSeq" id="WP_163916309.1">
    <property type="nucleotide sequence ID" value="NZ_JAAGWD010000008.1"/>
</dbReference>
<dbReference type="EMBL" id="JAAGWD010000008">
    <property type="protein sequence ID" value="NEM99282.1"/>
    <property type="molecule type" value="Genomic_DNA"/>
</dbReference>
<organism evidence="2 3">
    <name type="scientific">Pontibacter burrus</name>
    <dbReference type="NCBI Taxonomy" id="2704466"/>
    <lineage>
        <taxon>Bacteria</taxon>
        <taxon>Pseudomonadati</taxon>
        <taxon>Bacteroidota</taxon>
        <taxon>Cytophagia</taxon>
        <taxon>Cytophagales</taxon>
        <taxon>Hymenobacteraceae</taxon>
        <taxon>Pontibacter</taxon>
    </lineage>
</organism>
<dbReference type="Pfam" id="PF25056">
    <property type="entry name" value="DUF7793"/>
    <property type="match status" value="1"/>
</dbReference>
<evidence type="ECO:0000259" key="1">
    <source>
        <dbReference type="Pfam" id="PF25056"/>
    </source>
</evidence>
<protein>
    <recommendedName>
        <fullName evidence="1">DUF7793 domain-containing protein</fullName>
    </recommendedName>
</protein>
<proteinExistence type="predicted"/>
<reference evidence="2 3" key="1">
    <citation type="submission" date="2020-02" db="EMBL/GenBank/DDBJ databases">
        <authorList>
            <person name="Kim M.K."/>
        </authorList>
    </citation>
    <scope>NUCLEOTIDE SEQUENCE [LARGE SCALE GENOMIC DNA]</scope>
    <source>
        <strain evidence="2 3">BT327</strain>
    </source>
</reference>
<name>A0A6B3LQZ4_9BACT</name>